<dbReference type="InterPro" id="IPR055275">
    <property type="entry name" value="Ferredox_Rdtase"/>
</dbReference>
<comment type="cofactor">
    <cofactor evidence="1 7">
        <name>FAD</name>
        <dbReference type="ChEBI" id="CHEBI:57692"/>
    </cofactor>
</comment>
<feature type="binding site" evidence="7">
    <location>
        <begin position="354"/>
        <end position="356"/>
    </location>
    <ligand>
        <name>FAD</name>
        <dbReference type="ChEBI" id="CHEBI:57692"/>
    </ligand>
</feature>
<dbReference type="PRINTS" id="PR00419">
    <property type="entry name" value="ADXRDTASE"/>
</dbReference>
<feature type="binding site" evidence="8">
    <location>
        <position position="204"/>
    </location>
    <ligand>
        <name>NADP(+)</name>
        <dbReference type="ChEBI" id="CHEBI:58349"/>
    </ligand>
</feature>
<feature type="binding site" evidence="7">
    <location>
        <position position="12"/>
    </location>
    <ligand>
        <name>FAD</name>
        <dbReference type="ChEBI" id="CHEBI:57692"/>
    </ligand>
</feature>
<dbReference type="Gene3D" id="3.40.50.720">
    <property type="entry name" value="NAD(P)-binding Rossmann-like Domain"/>
    <property type="match status" value="1"/>
</dbReference>
<dbReference type="PANTHER" id="PTHR48467:SF1">
    <property type="entry name" value="GLUTAMATE SYNTHASE 1 [NADH], CHLOROPLASTIC-LIKE"/>
    <property type="match status" value="1"/>
</dbReference>
<feature type="binding site" evidence="7">
    <location>
        <position position="41"/>
    </location>
    <ligand>
        <name>FAD</name>
        <dbReference type="ChEBI" id="CHEBI:57692"/>
    </ligand>
</feature>
<keyword evidence="6" id="KW-0560">Oxidoreductase</keyword>
<keyword evidence="11" id="KW-1185">Reference proteome</keyword>
<evidence type="ECO:0000256" key="3">
    <source>
        <dbReference type="ARBA" id="ARBA00022630"/>
    </source>
</evidence>
<protein>
    <submittedName>
        <fullName evidence="10">FAD-dependent oxidoreductase</fullName>
    </submittedName>
</protein>
<gene>
    <name evidence="10" type="ORF">IOQ59_10515</name>
</gene>
<evidence type="ECO:0000313" key="11">
    <source>
        <dbReference type="Proteomes" id="UP000640333"/>
    </source>
</evidence>
<organism evidence="10 11">
    <name type="scientific">Pontibacterium sinense</name>
    <dbReference type="NCBI Taxonomy" id="2781979"/>
    <lineage>
        <taxon>Bacteria</taxon>
        <taxon>Pseudomonadati</taxon>
        <taxon>Pseudomonadota</taxon>
        <taxon>Gammaproteobacteria</taxon>
        <taxon>Oceanospirillales</taxon>
        <taxon>Oceanospirillaceae</taxon>
        <taxon>Pontibacterium</taxon>
    </lineage>
</organism>
<evidence type="ECO:0000313" key="10">
    <source>
        <dbReference type="EMBL" id="MBE9397694.1"/>
    </source>
</evidence>
<feature type="domain" description="FAD/NAD(P)-binding" evidence="9">
    <location>
        <begin position="3"/>
        <end position="356"/>
    </location>
</feature>
<dbReference type="PANTHER" id="PTHR48467">
    <property type="entry name" value="GLUTAMATE SYNTHASE 1 [NADH], CHLOROPLASTIC-LIKE"/>
    <property type="match status" value="1"/>
</dbReference>
<dbReference type="Proteomes" id="UP000640333">
    <property type="component" value="Unassembled WGS sequence"/>
</dbReference>
<dbReference type="RefSeq" id="WP_193953247.1">
    <property type="nucleotide sequence ID" value="NZ_JADEYS010000009.1"/>
</dbReference>
<reference evidence="10" key="1">
    <citation type="submission" date="2020-10" db="EMBL/GenBank/DDBJ databases">
        <title>Bacterium isolated from coastal waters sediment.</title>
        <authorList>
            <person name="Chen R.-J."/>
            <person name="Lu D.-C."/>
            <person name="Zhu K.-L."/>
            <person name="Du Z.-J."/>
        </authorList>
    </citation>
    <scope>NUCLEOTIDE SEQUENCE</scope>
    <source>
        <strain evidence="10">N1Y112</strain>
    </source>
</reference>
<feature type="binding site" evidence="8">
    <location>
        <position position="354"/>
    </location>
    <ligand>
        <name>NADP(+)</name>
        <dbReference type="ChEBI" id="CHEBI:58349"/>
    </ligand>
</feature>
<dbReference type="Gene3D" id="3.50.50.60">
    <property type="entry name" value="FAD/NAD(P)-binding domain"/>
    <property type="match status" value="1"/>
</dbReference>
<evidence type="ECO:0000256" key="1">
    <source>
        <dbReference type="ARBA" id="ARBA00001974"/>
    </source>
</evidence>
<evidence type="ECO:0000259" key="9">
    <source>
        <dbReference type="Pfam" id="PF07992"/>
    </source>
</evidence>
<sequence>MINIAIIGSGPSGCYIADMLSKKVADAQVDIFDRLPTPFGLVRAGVAPDHQGTKNIVRQFERTFSRDNVRFVGNVNIGDDITYQELKDHYDVIAVTIGALQDRDLGIDGEDLNGVYGSGAFVAWYNGHPDHADLNPKLDSSGIAIIGNGNVALDISRILAKTDAEMGSSDITADSVAAIAESPVQDIYLIGRRGPVEASFTNAELSEFAELDRCVALVDSAQLPAALPEDFDPKAAKAIEKNLETLRGYAENATDSKPVRLHIMFCASPTAILGEHGTVTGLRLEKNQITDGRATGTGETFDLNVQTVISAIGYRSQSIEGMPFDEERGIVSNEDGRVEDGVYTSGWCKRGPQGVIPANRADSMGVAKQIIADLEENMPAGDKAGFNKIAALLDERNVRTVAFSDWQTINEAEVSRAQGDKPREKFNRIPEMLALLD</sequence>
<evidence type="ECO:0000256" key="5">
    <source>
        <dbReference type="ARBA" id="ARBA00022857"/>
    </source>
</evidence>
<keyword evidence="4 7" id="KW-0274">FAD</keyword>
<comment type="caution">
    <text evidence="10">The sequence shown here is derived from an EMBL/GenBank/DDBJ whole genome shotgun (WGS) entry which is preliminary data.</text>
</comment>
<dbReference type="PIRSF" id="PIRSF000362">
    <property type="entry name" value="FNR"/>
    <property type="match status" value="1"/>
</dbReference>
<proteinExistence type="inferred from homology"/>
<dbReference type="InterPro" id="IPR036188">
    <property type="entry name" value="FAD/NAD-bd_sf"/>
</dbReference>
<feature type="binding site" evidence="8">
    <location>
        <begin position="192"/>
        <end position="193"/>
    </location>
    <ligand>
        <name>NADP(+)</name>
        <dbReference type="ChEBI" id="CHEBI:58349"/>
    </ligand>
</feature>
<dbReference type="EMBL" id="JADEYS010000009">
    <property type="protein sequence ID" value="MBE9397694.1"/>
    <property type="molecule type" value="Genomic_DNA"/>
</dbReference>
<feature type="binding site" evidence="7">
    <location>
        <position position="77"/>
    </location>
    <ligand>
        <name>FAD</name>
        <dbReference type="ChEBI" id="CHEBI:57692"/>
    </ligand>
</feature>
<name>A0A8J7JZG3_9GAMM</name>
<feature type="binding site" evidence="8">
    <location>
        <begin position="148"/>
        <end position="151"/>
    </location>
    <ligand>
        <name>NADP(+)</name>
        <dbReference type="ChEBI" id="CHEBI:58349"/>
    </ligand>
</feature>
<accession>A0A8J7JZG3</accession>
<evidence type="ECO:0000256" key="7">
    <source>
        <dbReference type="PIRSR" id="PIRSR000362-1"/>
    </source>
</evidence>
<dbReference type="Pfam" id="PF07992">
    <property type="entry name" value="Pyr_redox_2"/>
    <property type="match status" value="1"/>
</dbReference>
<dbReference type="InterPro" id="IPR021163">
    <property type="entry name" value="Ferredox_Rdtase_adrenod"/>
</dbReference>
<keyword evidence="5 8" id="KW-0521">NADP</keyword>
<evidence type="ECO:0000256" key="8">
    <source>
        <dbReference type="PIRSR" id="PIRSR000362-2"/>
    </source>
</evidence>
<evidence type="ECO:0000256" key="4">
    <source>
        <dbReference type="ARBA" id="ARBA00022827"/>
    </source>
</evidence>
<dbReference type="AlphaFoldDB" id="A0A8J7JZG3"/>
<feature type="binding site" evidence="7">
    <location>
        <position position="347"/>
    </location>
    <ligand>
        <name>FAD</name>
        <dbReference type="ChEBI" id="CHEBI:57692"/>
    </ligand>
</feature>
<dbReference type="SUPFAM" id="SSF51971">
    <property type="entry name" value="Nucleotide-binding domain"/>
    <property type="match status" value="1"/>
</dbReference>
<evidence type="ECO:0000256" key="2">
    <source>
        <dbReference type="ARBA" id="ARBA00008312"/>
    </source>
</evidence>
<dbReference type="InterPro" id="IPR023753">
    <property type="entry name" value="FAD/NAD-binding_dom"/>
</dbReference>
<dbReference type="GO" id="GO:0016491">
    <property type="term" value="F:oxidoreductase activity"/>
    <property type="evidence" value="ECO:0007669"/>
    <property type="project" value="UniProtKB-KW"/>
</dbReference>
<evidence type="ECO:0000256" key="6">
    <source>
        <dbReference type="ARBA" id="ARBA00023002"/>
    </source>
</evidence>
<comment type="similarity">
    <text evidence="2">Belongs to the ferredoxin--NADP reductase type 1 family.</text>
</comment>
<keyword evidence="3" id="KW-0285">Flavoprotein</keyword>